<protein>
    <submittedName>
        <fullName evidence="1">DUF2971 domain-containing protein</fullName>
    </submittedName>
</protein>
<dbReference type="Proteomes" id="UP001166191">
    <property type="component" value="Unassembled WGS sequence"/>
</dbReference>
<proteinExistence type="predicted"/>
<reference evidence="1" key="1">
    <citation type="submission" date="2021-06" db="EMBL/GenBank/DDBJ databases">
        <title>Paracoccus bacterium XHP0099 sp. nov., isolated from the surface waters of the Yellow Sea.</title>
        <authorList>
            <person name="Xue H."/>
            <person name="Zhang D."/>
        </authorList>
    </citation>
    <scope>NUCLEOTIDE SEQUENCE</scope>
    <source>
        <strain evidence="1">XHP0099</strain>
    </source>
</reference>
<dbReference type="EMBL" id="JAHKNG010000019">
    <property type="protein sequence ID" value="MBU3030835.1"/>
    <property type="molecule type" value="Genomic_DNA"/>
</dbReference>
<organism evidence="1 2">
    <name type="scientific">Paracoccus marinaquae</name>
    <dbReference type="NCBI Taxonomy" id="2841926"/>
    <lineage>
        <taxon>Bacteria</taxon>
        <taxon>Pseudomonadati</taxon>
        <taxon>Pseudomonadota</taxon>
        <taxon>Alphaproteobacteria</taxon>
        <taxon>Rhodobacterales</taxon>
        <taxon>Paracoccaceae</taxon>
        <taxon>Paracoccus</taxon>
    </lineage>
</organism>
<gene>
    <name evidence="1" type="ORF">KNW02_11990</name>
</gene>
<accession>A0ABS6AMH1</accession>
<name>A0ABS6AMH1_9RHOB</name>
<keyword evidence="2" id="KW-1185">Reference proteome</keyword>
<sequence>MVYEFDDSAIQRGDFLNPVRVRYAEERPLIAETDILRFGSRLSVIKDSEVSDRVFKSIWLTKSVEWSYEREWRIINHRASGYVRVESLKPVEIICGCGIAKDLREKIISTVSDTISVKQVILDKERFALKLSGIST</sequence>
<evidence type="ECO:0000313" key="2">
    <source>
        <dbReference type="Proteomes" id="UP001166191"/>
    </source>
</evidence>
<evidence type="ECO:0000313" key="1">
    <source>
        <dbReference type="EMBL" id="MBU3030835.1"/>
    </source>
</evidence>
<comment type="caution">
    <text evidence="1">The sequence shown here is derived from an EMBL/GenBank/DDBJ whole genome shotgun (WGS) entry which is preliminary data.</text>
</comment>